<feature type="region of interest" description="Disordered" evidence="3">
    <location>
        <begin position="125"/>
        <end position="146"/>
    </location>
</feature>
<evidence type="ECO:0000259" key="4">
    <source>
        <dbReference type="PROSITE" id="PS51755"/>
    </source>
</evidence>
<evidence type="ECO:0000256" key="3">
    <source>
        <dbReference type="SAM" id="MobiDB-lite"/>
    </source>
</evidence>
<feature type="DNA-binding region" description="OmpR/PhoB-type" evidence="2">
    <location>
        <begin position="12"/>
        <end position="110"/>
    </location>
</feature>
<evidence type="ECO:0000256" key="1">
    <source>
        <dbReference type="ARBA" id="ARBA00023125"/>
    </source>
</evidence>
<evidence type="ECO:0000313" key="5">
    <source>
        <dbReference type="EMBL" id="TZF86985.1"/>
    </source>
</evidence>
<sequence>MADATGHVPADPAIYRFGDVCVDTQACLVTRAGEPQPLEPKAYAVLITLLRHAGELVPRETLLDAVWGHRHVTPGVLTRSIAQLRHALGDDPHVPRYIRTRHALGYSFVATLEFEVGDRAPGSPAAPAWTAPVASPASPVTPPVPA</sequence>
<dbReference type="SMART" id="SM00862">
    <property type="entry name" value="Trans_reg_C"/>
    <property type="match status" value="1"/>
</dbReference>
<dbReference type="Proteomes" id="UP000323164">
    <property type="component" value="Unassembled WGS sequence"/>
</dbReference>
<proteinExistence type="predicted"/>
<dbReference type="GO" id="GO:0003677">
    <property type="term" value="F:DNA binding"/>
    <property type="evidence" value="ECO:0007669"/>
    <property type="project" value="UniProtKB-UniRule"/>
</dbReference>
<keyword evidence="6" id="KW-1185">Reference proteome</keyword>
<dbReference type="GO" id="GO:0000160">
    <property type="term" value="P:phosphorelay signal transduction system"/>
    <property type="evidence" value="ECO:0007669"/>
    <property type="project" value="InterPro"/>
</dbReference>
<dbReference type="Gene3D" id="1.10.10.10">
    <property type="entry name" value="Winged helix-like DNA-binding domain superfamily/Winged helix DNA-binding domain"/>
    <property type="match status" value="1"/>
</dbReference>
<dbReference type="InterPro" id="IPR001867">
    <property type="entry name" value="OmpR/PhoB-type_DNA-bd"/>
</dbReference>
<gene>
    <name evidence="5" type="ORF">FW784_11735</name>
</gene>
<dbReference type="SUPFAM" id="SSF46894">
    <property type="entry name" value="C-terminal effector domain of the bipartite response regulators"/>
    <property type="match status" value="1"/>
</dbReference>
<feature type="domain" description="OmpR/PhoB-type" evidence="4">
    <location>
        <begin position="12"/>
        <end position="110"/>
    </location>
</feature>
<reference evidence="5 6" key="1">
    <citation type="submission" date="2019-08" db="EMBL/GenBank/DDBJ databases">
        <title>Draft genome sequence of Lysobacter sp. UKS-15.</title>
        <authorList>
            <person name="Im W.-T."/>
        </authorList>
    </citation>
    <scope>NUCLEOTIDE SEQUENCE [LARGE SCALE GENOMIC DNA]</scope>
    <source>
        <strain evidence="5 6">UKS-15</strain>
    </source>
</reference>
<comment type="caution">
    <text evidence="5">The sequence shown here is derived from an EMBL/GenBank/DDBJ whole genome shotgun (WGS) entry which is preliminary data.</text>
</comment>
<dbReference type="InterPro" id="IPR036388">
    <property type="entry name" value="WH-like_DNA-bd_sf"/>
</dbReference>
<evidence type="ECO:0000256" key="2">
    <source>
        <dbReference type="PROSITE-ProRule" id="PRU01091"/>
    </source>
</evidence>
<accession>A0A5D8YW70</accession>
<dbReference type="InterPro" id="IPR016032">
    <property type="entry name" value="Sig_transdc_resp-reg_C-effctor"/>
</dbReference>
<dbReference type="GO" id="GO:0006355">
    <property type="term" value="P:regulation of DNA-templated transcription"/>
    <property type="evidence" value="ECO:0007669"/>
    <property type="project" value="InterPro"/>
</dbReference>
<dbReference type="RefSeq" id="WP_187770790.1">
    <property type="nucleotide sequence ID" value="NZ_VTRV01000153.1"/>
</dbReference>
<dbReference type="EMBL" id="VTRV01000153">
    <property type="protein sequence ID" value="TZF86985.1"/>
    <property type="molecule type" value="Genomic_DNA"/>
</dbReference>
<dbReference type="PROSITE" id="PS51755">
    <property type="entry name" value="OMPR_PHOB"/>
    <property type="match status" value="1"/>
</dbReference>
<name>A0A5D8YW70_9GAMM</name>
<protein>
    <recommendedName>
        <fullName evidence="4">OmpR/PhoB-type domain-containing protein</fullName>
    </recommendedName>
</protein>
<evidence type="ECO:0000313" key="6">
    <source>
        <dbReference type="Proteomes" id="UP000323164"/>
    </source>
</evidence>
<dbReference type="AlphaFoldDB" id="A0A5D8YW70"/>
<dbReference type="Pfam" id="PF00486">
    <property type="entry name" value="Trans_reg_C"/>
    <property type="match status" value="1"/>
</dbReference>
<keyword evidence="1 2" id="KW-0238">DNA-binding</keyword>
<dbReference type="CDD" id="cd00383">
    <property type="entry name" value="trans_reg_C"/>
    <property type="match status" value="1"/>
</dbReference>
<organism evidence="5 6">
    <name type="scientific">Cognatilysobacter lacus</name>
    <dbReference type="NCBI Taxonomy" id="1643323"/>
    <lineage>
        <taxon>Bacteria</taxon>
        <taxon>Pseudomonadati</taxon>
        <taxon>Pseudomonadota</taxon>
        <taxon>Gammaproteobacteria</taxon>
        <taxon>Lysobacterales</taxon>
        <taxon>Lysobacteraceae</taxon>
        <taxon>Cognatilysobacter</taxon>
    </lineage>
</organism>
<feature type="compositionally biased region" description="Low complexity" evidence="3">
    <location>
        <begin position="125"/>
        <end position="138"/>
    </location>
</feature>
<feature type="non-terminal residue" evidence="5">
    <location>
        <position position="146"/>
    </location>
</feature>